<evidence type="ECO:0000256" key="3">
    <source>
        <dbReference type="ARBA" id="ARBA00022448"/>
    </source>
</evidence>
<keyword evidence="4" id="KW-0547">Nucleotide-binding</keyword>
<sequence length="343" mass="37091">MTLLEVRDLVKHFPIGGSRRRVQAVNGISFSIERGQTVALVGESGSGKTTVGRCLLGLVPPTSGTILFEGKPVGGSFNVRSPGLRGRMQMVFQEPAECLNPRNRVADILAEPLIYVGMPRADRDRRVVEVAEQIGLHPAMLEKLPSELSAGLQQRVGIGRAIITRPDLVVFDEPTSALDPTARAEIVELLQKLQAELGTAYLFISHDLSTVRFLSDRVIVLYLGSIVEDGPAERLFAEPSHPYSLGLLASVLLPHPSLKTETRLALAGEIPSPIDLPPGCPLAGRCPFVEERCRTAFPPRIAIDGGHDVFCVNHQRVTALGGTTDNAARFQKIVARVLDPARA</sequence>
<dbReference type="NCBIfam" id="TIGR01727">
    <property type="entry name" value="oligo_HPY"/>
    <property type="match status" value="1"/>
</dbReference>
<dbReference type="InterPro" id="IPR003593">
    <property type="entry name" value="AAA+_ATPase"/>
</dbReference>
<protein>
    <submittedName>
        <fullName evidence="7">Oligopeptide/dipeptide ABC transporter ATP-binding protein</fullName>
    </submittedName>
</protein>
<dbReference type="InterPro" id="IPR050319">
    <property type="entry name" value="ABC_transp_ATP-bind"/>
</dbReference>
<dbReference type="SMART" id="SM00382">
    <property type="entry name" value="AAA"/>
    <property type="match status" value="1"/>
</dbReference>
<reference evidence="7 8" key="1">
    <citation type="submission" date="2023-07" db="EMBL/GenBank/DDBJ databases">
        <title>Genomic Encyclopedia of Type Strains, Phase IV (KMG-IV): sequencing the most valuable type-strain genomes for metagenomic binning, comparative biology and taxonomic classification.</title>
        <authorList>
            <person name="Goeker M."/>
        </authorList>
    </citation>
    <scope>NUCLEOTIDE SEQUENCE [LARGE SCALE GENOMIC DNA]</scope>
    <source>
        <strain evidence="7 8">B1-1</strain>
    </source>
</reference>
<evidence type="ECO:0000256" key="2">
    <source>
        <dbReference type="ARBA" id="ARBA00005417"/>
    </source>
</evidence>
<dbReference type="RefSeq" id="WP_266280706.1">
    <property type="nucleotide sequence ID" value="NZ_JAPKNF010000001.1"/>
</dbReference>
<keyword evidence="5 7" id="KW-0067">ATP-binding</keyword>
<dbReference type="GO" id="GO:0005524">
    <property type="term" value="F:ATP binding"/>
    <property type="evidence" value="ECO:0007669"/>
    <property type="project" value="UniProtKB-KW"/>
</dbReference>
<name>A0ABU0M4A6_9HYPH</name>
<evidence type="ECO:0000313" key="8">
    <source>
        <dbReference type="Proteomes" id="UP001223743"/>
    </source>
</evidence>
<dbReference type="Gene3D" id="3.40.50.300">
    <property type="entry name" value="P-loop containing nucleotide triphosphate hydrolases"/>
    <property type="match status" value="1"/>
</dbReference>
<gene>
    <name evidence="7" type="ORF">QO015_001283</name>
</gene>
<dbReference type="Pfam" id="PF08352">
    <property type="entry name" value="oligo_HPY"/>
    <property type="match status" value="1"/>
</dbReference>
<evidence type="ECO:0000256" key="1">
    <source>
        <dbReference type="ARBA" id="ARBA00004417"/>
    </source>
</evidence>
<evidence type="ECO:0000256" key="4">
    <source>
        <dbReference type="ARBA" id="ARBA00022741"/>
    </source>
</evidence>
<evidence type="ECO:0000259" key="6">
    <source>
        <dbReference type="PROSITE" id="PS50893"/>
    </source>
</evidence>
<keyword evidence="3" id="KW-0813">Transport</keyword>
<accession>A0ABU0M4A6</accession>
<comment type="subcellular location">
    <subcellularLocation>
        <location evidence="1">Cell inner membrane</location>
        <topology evidence="1">Peripheral membrane protein</topology>
    </subcellularLocation>
</comment>
<dbReference type="PANTHER" id="PTHR43776:SF7">
    <property type="entry name" value="D,D-DIPEPTIDE TRANSPORT ATP-BINDING PROTEIN DDPF-RELATED"/>
    <property type="match status" value="1"/>
</dbReference>
<comment type="similarity">
    <text evidence="2">Belongs to the ABC transporter superfamily.</text>
</comment>
<dbReference type="PANTHER" id="PTHR43776">
    <property type="entry name" value="TRANSPORT ATP-BINDING PROTEIN"/>
    <property type="match status" value="1"/>
</dbReference>
<comment type="caution">
    <text evidence="7">The sequence shown here is derived from an EMBL/GenBank/DDBJ whole genome shotgun (WGS) entry which is preliminary data.</text>
</comment>
<dbReference type="EMBL" id="JAUSWJ010000001">
    <property type="protein sequence ID" value="MDQ0515670.1"/>
    <property type="molecule type" value="Genomic_DNA"/>
</dbReference>
<keyword evidence="8" id="KW-1185">Reference proteome</keyword>
<evidence type="ECO:0000256" key="5">
    <source>
        <dbReference type="ARBA" id="ARBA00022840"/>
    </source>
</evidence>
<dbReference type="SUPFAM" id="SSF52540">
    <property type="entry name" value="P-loop containing nucleoside triphosphate hydrolases"/>
    <property type="match status" value="1"/>
</dbReference>
<proteinExistence type="inferred from homology"/>
<dbReference type="Proteomes" id="UP001223743">
    <property type="component" value="Unassembled WGS sequence"/>
</dbReference>
<dbReference type="CDD" id="cd03257">
    <property type="entry name" value="ABC_NikE_OppD_transporters"/>
    <property type="match status" value="1"/>
</dbReference>
<dbReference type="InterPro" id="IPR003439">
    <property type="entry name" value="ABC_transporter-like_ATP-bd"/>
</dbReference>
<feature type="domain" description="ABC transporter" evidence="6">
    <location>
        <begin position="4"/>
        <end position="248"/>
    </location>
</feature>
<dbReference type="InterPro" id="IPR027417">
    <property type="entry name" value="P-loop_NTPase"/>
</dbReference>
<organism evidence="7 8">
    <name type="scientific">Kaistia geumhonensis</name>
    <dbReference type="NCBI Taxonomy" id="410839"/>
    <lineage>
        <taxon>Bacteria</taxon>
        <taxon>Pseudomonadati</taxon>
        <taxon>Pseudomonadota</taxon>
        <taxon>Alphaproteobacteria</taxon>
        <taxon>Hyphomicrobiales</taxon>
        <taxon>Kaistiaceae</taxon>
        <taxon>Kaistia</taxon>
    </lineage>
</organism>
<evidence type="ECO:0000313" key="7">
    <source>
        <dbReference type="EMBL" id="MDQ0515670.1"/>
    </source>
</evidence>
<dbReference type="InterPro" id="IPR013563">
    <property type="entry name" value="Oligopep_ABC_C"/>
</dbReference>
<dbReference type="Pfam" id="PF00005">
    <property type="entry name" value="ABC_tran"/>
    <property type="match status" value="1"/>
</dbReference>
<dbReference type="PROSITE" id="PS50893">
    <property type="entry name" value="ABC_TRANSPORTER_2"/>
    <property type="match status" value="1"/>
</dbReference>